<dbReference type="InterPro" id="IPR025293">
    <property type="entry name" value="YfiR/HmsC-like"/>
</dbReference>
<keyword evidence="2" id="KW-1185">Reference proteome</keyword>
<dbReference type="Proteomes" id="UP001209701">
    <property type="component" value="Unassembled WGS sequence"/>
</dbReference>
<proteinExistence type="predicted"/>
<gene>
    <name evidence="1" type="ORF">LNV07_20655</name>
</gene>
<name>A0ABT2YKB3_9BURK</name>
<protein>
    <submittedName>
        <fullName evidence="1">YfiR family protein</fullName>
    </submittedName>
</protein>
<evidence type="ECO:0000313" key="2">
    <source>
        <dbReference type="Proteomes" id="UP001209701"/>
    </source>
</evidence>
<evidence type="ECO:0000313" key="1">
    <source>
        <dbReference type="EMBL" id="MCV2370500.1"/>
    </source>
</evidence>
<accession>A0ABT2YKB3</accession>
<organism evidence="1 2">
    <name type="scientific">Roseateles oligotrophus</name>
    <dbReference type="NCBI Taxonomy" id="1769250"/>
    <lineage>
        <taxon>Bacteria</taxon>
        <taxon>Pseudomonadati</taxon>
        <taxon>Pseudomonadota</taxon>
        <taxon>Betaproteobacteria</taxon>
        <taxon>Burkholderiales</taxon>
        <taxon>Sphaerotilaceae</taxon>
        <taxon>Roseateles</taxon>
    </lineage>
</organism>
<dbReference type="RefSeq" id="WP_263573082.1">
    <property type="nucleotide sequence ID" value="NZ_JAJIRN010000009.1"/>
</dbReference>
<dbReference type="Pfam" id="PF13689">
    <property type="entry name" value="DUF4154"/>
    <property type="match status" value="1"/>
</dbReference>
<dbReference type="EMBL" id="JAJIRN010000009">
    <property type="protein sequence ID" value="MCV2370500.1"/>
    <property type="molecule type" value="Genomic_DNA"/>
</dbReference>
<reference evidence="1 2" key="1">
    <citation type="submission" date="2021-11" db="EMBL/GenBank/DDBJ databases">
        <authorList>
            <person name="Liang Q."/>
            <person name="Mou H."/>
            <person name="Liu Z."/>
        </authorList>
    </citation>
    <scope>NUCLEOTIDE SEQUENCE [LARGE SCALE GENOMIC DNA]</scope>
    <source>
        <strain evidence="1 2">CHU3</strain>
    </source>
</reference>
<sequence length="164" mass="17496">MLASARLSAGIGEDQLKAAYLLSFLAYVEWPQGRFPAEGAPIVLATLAQDGVLQSLQEGARGRTVQGRAVDVRLLGRAADALSAHLLYVPAGIVIDAEVMRLLRAAAVLVVGESESFLQAGGAIRLVVVDARLRFDVNLQNVDLAGLRLSARMLQLARLVQRPT</sequence>
<comment type="caution">
    <text evidence="1">The sequence shown here is derived from an EMBL/GenBank/DDBJ whole genome shotgun (WGS) entry which is preliminary data.</text>
</comment>